<evidence type="ECO:0000256" key="8">
    <source>
        <dbReference type="ARBA" id="ARBA00023136"/>
    </source>
</evidence>
<dbReference type="PANTHER" id="PTHR13402:SF6">
    <property type="entry name" value="SECRETORY 16, ISOFORM I"/>
    <property type="match status" value="1"/>
</dbReference>
<dbReference type="RefSeq" id="XP_037170776.1">
    <property type="nucleotide sequence ID" value="XM_037302197.1"/>
</dbReference>
<dbReference type="Pfam" id="PF12935">
    <property type="entry name" value="Sec16_N"/>
    <property type="match status" value="1"/>
</dbReference>
<feature type="compositionally biased region" description="Low complexity" evidence="11">
    <location>
        <begin position="1704"/>
        <end position="1722"/>
    </location>
</feature>
<dbReference type="FunFam" id="1.25.40.1030:FF:000008">
    <property type="entry name" value="Protein transport protein sec16"/>
    <property type="match status" value="1"/>
</dbReference>
<keyword evidence="8 10" id="KW-0472">Membrane</keyword>
<feature type="compositionally biased region" description="Basic and acidic residues" evidence="11">
    <location>
        <begin position="1774"/>
        <end position="1804"/>
    </location>
</feature>
<feature type="region of interest" description="Disordered" evidence="11">
    <location>
        <begin position="777"/>
        <end position="968"/>
    </location>
</feature>
<feature type="compositionally biased region" description="Polar residues" evidence="11">
    <location>
        <begin position="1585"/>
        <end position="1605"/>
    </location>
</feature>
<feature type="compositionally biased region" description="Polar residues" evidence="11">
    <location>
        <begin position="1613"/>
        <end position="1624"/>
    </location>
</feature>
<dbReference type="InterPro" id="IPR024340">
    <property type="entry name" value="Sec16_CCD"/>
</dbReference>
<feature type="compositionally biased region" description="Low complexity" evidence="11">
    <location>
        <begin position="945"/>
        <end position="958"/>
    </location>
</feature>
<comment type="caution">
    <text evidence="15">The sequence shown here is derived from an EMBL/GenBank/DDBJ whole genome shotgun (WGS) entry which is preliminary data.</text>
</comment>
<comment type="similarity">
    <text evidence="2 10">Belongs to the SEC16 family.</text>
</comment>
<feature type="compositionally biased region" description="Low complexity" evidence="11">
    <location>
        <begin position="731"/>
        <end position="744"/>
    </location>
</feature>
<dbReference type="OrthoDB" id="8918678at2759"/>
<feature type="compositionally biased region" description="Polar residues" evidence="11">
    <location>
        <begin position="1688"/>
        <end position="1698"/>
    </location>
</feature>
<feature type="compositionally biased region" description="Polar residues" evidence="11">
    <location>
        <begin position="249"/>
        <end position="269"/>
    </location>
</feature>
<accession>A0A8H6G6R3</accession>
<sequence length="2015" mass="217181">MMDVAPSAQNHENAPGSWHPAMRPNSHQLDEANGEQTDQSPPTPLPSADNKYEGEPLDKPPGGLKDTGQPEDEVLLPVEEDDQNTTSVDRTAQSDIRVDRDPNDLPDDVDGQTEYAEKQKAGLSEGALGNLWEGAGAGTSLSDSHSQFGPSGDSLSHDLWQEGNGAQTELATLTGFATEPTDIGNALGGKEEMAKAWDSEPSYAEDLRPGEISRTNSFPRVPPLRQTEIIPSHSLSHSQAEDIMEADNSAESIDRQSSLDTLTASTPNAGTLLRPFDSTGDEDESFFANPNAVHAVDPIVQADEQSRFEEGLPLMPSHSPKHSAMKGSTRSPDARRYSNAEGDDDNDFFDKTSLSPSDETSSFRPQALDRKSTIQVLDSLHYAPHSATHGEPQSTEERLSLANLTGGGIAVSATTVKSQIFAEQQMDTTEAQPKDEDLAELWKAALGDDDLLEDNEEPLDPSSFFEDDGEGFLEGSENQTETRMQAIPSPPTLEPVHGSDGRLQGFGQISTRHSSSRDKYLPVSTSQSFTVSPTYGSGLSNGAPAHQPSRITSDLNHSVSAPNGFADTNREHTYAAQTSSSRPQMPPSTQSFADKSKGGYTSPYDLPMDVNRPKKRTPYQQLRPNSDAQVAAARPPPPRSSSMFTGALPPLHAEPPVPRLPSVVSSVPTGNGLPPLKASPSMGTFFEELPSSKPRPSSSMGRVAHPSSQPSPPPTMSLQRDPPRQVSMTKQPSSGISSSSQQYQLLPPERMSPYANVSQSEPVSQILPVVNARYSPAPLQQSNVPPPRNRYAASPSLVGRPVPSQNLSFQPRTSSPLAQNSALPQGNHRTSVSDPSLHRPMSSGRQAVLAQDSVSLSSDPSHQNASIKEPNAKQNESTGRLENNSQLRDLPPPLAPTHYAPLSNFPSDSSYVMNTPDADRTSSDGSASFQQPQESPTNASGTSARGPSPRRSQSQSPGTGKYNPELPQSMQNQYQRPASVNNHVSLPSAESRPIPNQMRPRERTFSKDLTYIKPSDGRETDHLERWKGCPIISFGFGGTIVTSFPKQVPRYAAGQNTPMIKCSPGEVKILDGKILPLDEDVATFPGPLRSKSKKKDVLDWLQRRIAHLESSGAGQIRSATLPDPRKRHEEKMLLWKIVRVVVEHDGAVDGNASAENAIRPILSPELTVGDTASLPPRYINSPLLGISRNSGSRIIPDPVKPETMEGLRKLLLHGEREKAVWHAVDNRLWAHAMLLASTLEKNVWKQVSQEFVRQEVKTSGDNTESLAALYQIFAGNWDESMDELVPPSARAGLQMVSKTATTGPTKNALDGLDRWRETLTLILSNRSVDDGRALVSLGQLLAGYGRTEAAHICYIFAKSPGLFGGPDDSQVSIALLGADHLQRPFDYGRDLDSILLTEVYDFARTVLAPSSAATVSPHLQSYKLYHAMILAENGYKSEAQQYCEVITSALNSTTKRSPYYHSLLFGALECLVDRLRQAPRDSSGSWISKPSIDKVSGSIWAKFNQYVAGDESDAASTGSGKALEQDVGPFARVAGDSPNLSRTPSSSDMYTTYAPGIGVSPPAHIGNLSNSRYAPAGPYIPRPSLEQSGNSSQDHQRSTQAQNDSLRPGFAPQQYQSRPVSSTGSYPESYKPSSQPSSYPPRTESYLPTPPSQPEHMRIAPPEDPLLSLYQQDSYRPTPPLKPEPSREQFQSLLQSESAGDYQPSSTTYEPPSYTYEPPSTSGYEPPPIDSYNPPVYDPYVPQAGDSPVEENPKKKSSMDDNDGDDFNARAAALRKEEKARKDGEADEAFRRAAEADAQKDKAPKLKSKKSGWFGGWLGSKKEGDATEAHGTPNAPIKAKLGEQNSFYYDSEKKRWINKKDPDGTAAAAPAPPPPKGPPSRVVSAAGPPRPSSTAPPAVPPLPTAMATPPINVTRPMTSNPLLSNPASQYPSRSPSPAVNAPTTTEEASTDPGAASMLSATGPSSGPPSAPPSRPATGMSGASSIDDLIGVPQARKGGTVRKGKKGRGYVDVMAK</sequence>
<protein>
    <recommendedName>
        <fullName evidence="10">Protein transport protein sec16</fullName>
    </recommendedName>
</protein>
<evidence type="ECO:0000256" key="7">
    <source>
        <dbReference type="ARBA" id="ARBA00023006"/>
    </source>
</evidence>
<feature type="region of interest" description="Disordered" evidence="11">
    <location>
        <begin position="983"/>
        <end position="1002"/>
    </location>
</feature>
<organism evidence="15 16">
    <name type="scientific">Letharia columbiana</name>
    <dbReference type="NCBI Taxonomy" id="112416"/>
    <lineage>
        <taxon>Eukaryota</taxon>
        <taxon>Fungi</taxon>
        <taxon>Dikarya</taxon>
        <taxon>Ascomycota</taxon>
        <taxon>Pezizomycotina</taxon>
        <taxon>Lecanoromycetes</taxon>
        <taxon>OSLEUM clade</taxon>
        <taxon>Lecanoromycetidae</taxon>
        <taxon>Lecanorales</taxon>
        <taxon>Lecanorineae</taxon>
        <taxon>Parmeliaceae</taxon>
        <taxon>Letharia</taxon>
    </lineage>
</organism>
<proteinExistence type="inferred from homology"/>
<keyword evidence="16" id="KW-1185">Reference proteome</keyword>
<feature type="compositionally biased region" description="Polar residues" evidence="11">
    <location>
        <begin position="84"/>
        <end position="94"/>
    </location>
</feature>
<feature type="region of interest" description="Disordered" evidence="11">
    <location>
        <begin position="247"/>
        <end position="397"/>
    </location>
</feature>
<evidence type="ECO:0000256" key="10">
    <source>
        <dbReference type="RuleBase" id="RU364101"/>
    </source>
</evidence>
<gene>
    <name evidence="15" type="ORF">HO173_000246</name>
</gene>
<feature type="region of interest" description="Disordered" evidence="11">
    <location>
        <begin position="1568"/>
        <end position="2015"/>
    </location>
</feature>
<dbReference type="GO" id="GO:0005789">
    <property type="term" value="C:endoplasmic reticulum membrane"/>
    <property type="evidence" value="ECO:0007669"/>
    <property type="project" value="UniProtKB-SubCell"/>
</dbReference>
<comment type="subcellular location">
    <subcellularLocation>
        <location evidence="1">Endoplasmic reticulum membrane</location>
        <topology evidence="1">Peripheral membrane protein</topology>
        <orientation evidence="1">Cytoplasmic side</orientation>
    </subcellularLocation>
</comment>
<feature type="compositionally biased region" description="Polar residues" evidence="11">
    <location>
        <begin position="852"/>
        <end position="887"/>
    </location>
</feature>
<feature type="compositionally biased region" description="Basic residues" evidence="11">
    <location>
        <begin position="1998"/>
        <end position="2007"/>
    </location>
</feature>
<dbReference type="GO" id="GO:0070971">
    <property type="term" value="C:endoplasmic reticulum exit site"/>
    <property type="evidence" value="ECO:0007669"/>
    <property type="project" value="TreeGrafter"/>
</dbReference>
<feature type="compositionally biased region" description="Low complexity" evidence="11">
    <location>
        <begin position="1625"/>
        <end position="1641"/>
    </location>
</feature>
<evidence type="ECO:0000256" key="1">
    <source>
        <dbReference type="ARBA" id="ARBA00004397"/>
    </source>
</evidence>
<feature type="region of interest" description="Disordered" evidence="11">
    <location>
        <begin position="451"/>
        <end position="760"/>
    </location>
</feature>
<keyword evidence="5 10" id="KW-0931">ER-Golgi transport</keyword>
<name>A0A8H6G6R3_9LECA</name>
<feature type="compositionally biased region" description="Polar residues" evidence="11">
    <location>
        <begin position="139"/>
        <end position="149"/>
    </location>
</feature>
<feature type="compositionally biased region" description="Basic and acidic residues" evidence="11">
    <location>
        <begin position="1850"/>
        <end position="1863"/>
    </location>
</feature>
<feature type="domain" description="Sec16 N-terminal" evidence="14">
    <location>
        <begin position="278"/>
        <end position="461"/>
    </location>
</feature>
<dbReference type="GO" id="GO:0070973">
    <property type="term" value="P:protein localization to endoplasmic reticulum exit site"/>
    <property type="evidence" value="ECO:0007669"/>
    <property type="project" value="TreeGrafter"/>
</dbReference>
<keyword evidence="6 10" id="KW-0653">Protein transport</keyword>
<dbReference type="EMBL" id="JACCJC010000001">
    <property type="protein sequence ID" value="KAF6241536.1"/>
    <property type="molecule type" value="Genomic_DNA"/>
</dbReference>
<dbReference type="Proteomes" id="UP000578531">
    <property type="component" value="Unassembled WGS sequence"/>
</dbReference>
<dbReference type="PANTHER" id="PTHR13402">
    <property type="entry name" value="RGPR-RELATED"/>
    <property type="match status" value="1"/>
</dbReference>
<feature type="compositionally biased region" description="Polar residues" evidence="11">
    <location>
        <begin position="575"/>
        <end position="593"/>
    </location>
</feature>
<feature type="compositionally biased region" description="Pro residues" evidence="11">
    <location>
        <begin position="1965"/>
        <end position="1974"/>
    </location>
</feature>
<feature type="compositionally biased region" description="Acidic residues" evidence="11">
    <location>
        <begin position="69"/>
        <end position="83"/>
    </location>
</feature>
<feature type="region of interest" description="Disordered" evidence="11">
    <location>
        <begin position="194"/>
        <end position="225"/>
    </location>
</feature>
<dbReference type="GO" id="GO:0015031">
    <property type="term" value="P:protein transport"/>
    <property type="evidence" value="ECO:0007669"/>
    <property type="project" value="UniProtKB-KW"/>
</dbReference>
<dbReference type="GO" id="GO:0007030">
    <property type="term" value="P:Golgi organization"/>
    <property type="evidence" value="ECO:0007669"/>
    <property type="project" value="TreeGrafter"/>
</dbReference>
<evidence type="ECO:0000256" key="6">
    <source>
        <dbReference type="ARBA" id="ARBA00022927"/>
    </source>
</evidence>
<evidence type="ECO:0000256" key="5">
    <source>
        <dbReference type="ARBA" id="ARBA00022892"/>
    </source>
</evidence>
<keyword evidence="3 10" id="KW-0813">Transport</keyword>
<evidence type="ECO:0000313" key="16">
    <source>
        <dbReference type="Proteomes" id="UP000578531"/>
    </source>
</evidence>
<feature type="compositionally biased region" description="Polar residues" evidence="11">
    <location>
        <begin position="923"/>
        <end position="943"/>
    </location>
</feature>
<reference evidence="15 16" key="1">
    <citation type="journal article" date="2020" name="Genomics">
        <title>Complete, high-quality genomes from long-read metagenomic sequencing of two wolf lichen thalli reveals enigmatic genome architecture.</title>
        <authorList>
            <person name="McKenzie S.K."/>
            <person name="Walston R.F."/>
            <person name="Allen J.L."/>
        </authorList>
    </citation>
    <scope>NUCLEOTIDE SEQUENCE [LARGE SCALE GENOMIC DNA]</scope>
    <source>
        <strain evidence="15">WasteWater2</strain>
    </source>
</reference>
<feature type="compositionally biased region" description="Acidic residues" evidence="11">
    <location>
        <begin position="451"/>
        <end position="471"/>
    </location>
</feature>
<dbReference type="InterPro" id="IPR024298">
    <property type="entry name" value="Sec16_Sec23-bd"/>
</dbReference>
<feature type="compositionally biased region" description="Polar residues" evidence="11">
    <location>
        <begin position="523"/>
        <end position="540"/>
    </location>
</feature>
<evidence type="ECO:0000256" key="9">
    <source>
        <dbReference type="ARBA" id="ARBA00024687"/>
    </source>
</evidence>
<dbReference type="Gene3D" id="1.25.40.1030">
    <property type="match status" value="1"/>
</dbReference>
<feature type="compositionally biased region" description="Polar residues" evidence="11">
    <location>
        <begin position="803"/>
        <end position="834"/>
    </location>
</feature>
<feature type="compositionally biased region" description="Polar residues" evidence="11">
    <location>
        <begin position="618"/>
        <end position="628"/>
    </location>
</feature>
<comment type="function">
    <text evidence="9 10">Involved in the initiation of assembly of the COPII coat required for the formation of transport vesicles from the endoplasmic reticulum (ER) and the selection of cargo molecules. Also involved in autophagy.</text>
</comment>
<evidence type="ECO:0000259" key="14">
    <source>
        <dbReference type="Pfam" id="PF12935"/>
    </source>
</evidence>
<feature type="compositionally biased region" description="Polar residues" evidence="11">
    <location>
        <begin position="549"/>
        <end position="561"/>
    </location>
</feature>
<feature type="domain" description="Sec16 Sec23-binding" evidence="12">
    <location>
        <begin position="1207"/>
        <end position="1510"/>
    </location>
</feature>
<dbReference type="Pfam" id="PF12932">
    <property type="entry name" value="Sec16"/>
    <property type="match status" value="1"/>
</dbReference>
<evidence type="ECO:0000256" key="3">
    <source>
        <dbReference type="ARBA" id="ARBA00022448"/>
    </source>
</evidence>
<feature type="compositionally biased region" description="Low complexity" evidence="11">
    <location>
        <begin position="1884"/>
        <end position="1896"/>
    </location>
</feature>
<dbReference type="GO" id="GO:0006914">
    <property type="term" value="P:autophagy"/>
    <property type="evidence" value="ECO:0007669"/>
    <property type="project" value="UniProtKB-KW"/>
</dbReference>
<keyword evidence="4 10" id="KW-0256">Endoplasmic reticulum</keyword>
<keyword evidence="7 10" id="KW-0072">Autophagy</keyword>
<feature type="domain" description="Sec16 central conserved" evidence="13">
    <location>
        <begin position="1029"/>
        <end position="1146"/>
    </location>
</feature>
<evidence type="ECO:0000313" key="15">
    <source>
        <dbReference type="EMBL" id="KAF6241536.1"/>
    </source>
</evidence>
<evidence type="ECO:0000259" key="12">
    <source>
        <dbReference type="Pfam" id="PF12931"/>
    </source>
</evidence>
<feature type="compositionally biased region" description="Polar residues" evidence="11">
    <location>
        <begin position="352"/>
        <end position="364"/>
    </location>
</feature>
<dbReference type="GO" id="GO:0012507">
    <property type="term" value="C:ER to Golgi transport vesicle membrane"/>
    <property type="evidence" value="ECO:0007669"/>
    <property type="project" value="TreeGrafter"/>
</dbReference>
<evidence type="ECO:0000256" key="11">
    <source>
        <dbReference type="SAM" id="MobiDB-lite"/>
    </source>
</evidence>
<evidence type="ECO:0000256" key="2">
    <source>
        <dbReference type="ARBA" id="ARBA00005927"/>
    </source>
</evidence>
<dbReference type="InterPro" id="IPR024468">
    <property type="entry name" value="Sec16_N"/>
</dbReference>
<dbReference type="GO" id="GO:0016192">
    <property type="term" value="P:vesicle-mediated transport"/>
    <property type="evidence" value="ECO:0007669"/>
    <property type="project" value="UniProtKB-KW"/>
</dbReference>
<dbReference type="GeneID" id="59281926"/>
<evidence type="ECO:0000259" key="13">
    <source>
        <dbReference type="Pfam" id="PF12932"/>
    </source>
</evidence>
<feature type="compositionally biased region" description="Polar residues" evidence="11">
    <location>
        <begin position="1915"/>
        <end position="1947"/>
    </location>
</feature>
<feature type="region of interest" description="Disordered" evidence="11">
    <location>
        <begin position="1"/>
        <end position="167"/>
    </location>
</feature>
<dbReference type="CDD" id="cd09233">
    <property type="entry name" value="ACE1-Sec16-like"/>
    <property type="match status" value="1"/>
</dbReference>
<evidence type="ECO:0000256" key="4">
    <source>
        <dbReference type="ARBA" id="ARBA00022824"/>
    </source>
</evidence>
<feature type="compositionally biased region" description="Polar residues" evidence="11">
    <location>
        <begin position="904"/>
        <end position="913"/>
    </location>
</feature>
<dbReference type="Pfam" id="PF12931">
    <property type="entry name" value="TPR_Sec16"/>
    <property type="match status" value="1"/>
</dbReference>